<sequence>MHLTQVLLGSLALFSTASQGLPQGVTWDISPPGQAPPGCKPDYDGTFSIRVAGVDGGVDPIFKRDAFDAQPLKLALRNGHLFDQNGRTGYVASNRQYQHDAPAQSGAIYTSGWSVCGNNSLALGSDTVFYQCLSGTFYNLYDESIGGQCSPVNIVARPSAISGKQSFTTTYSPQQGEAVTSNVAAILGTVAPSEITYTTLKREYTRDTSVAAAHWDGVLAPGCPMIHLEGPSMDQILRQIHCIIPNYPNRAPDGSCNNYCNHLVKRDIDVRDAAAKAVHWDGVTASGCPMITLYGPSLDNILAQIHCINPNHPNRSPDGSCKTQCDHPVKRAAGTTNETALDTRQINLPPLFTGPDT</sequence>
<reference evidence="1" key="1">
    <citation type="submission" date="2024-09" db="EMBL/GenBank/DDBJ databases">
        <title>Black Yeasts Isolated from many extreme environments.</title>
        <authorList>
            <person name="Coleine C."/>
            <person name="Stajich J.E."/>
            <person name="Selbmann L."/>
        </authorList>
    </citation>
    <scope>NUCLEOTIDE SEQUENCE</scope>
    <source>
        <strain evidence="1">CCFEE 5737</strain>
    </source>
</reference>
<keyword evidence="2" id="KW-1185">Reference proteome</keyword>
<proteinExistence type="predicted"/>
<protein>
    <submittedName>
        <fullName evidence="1">Uncharacterized protein</fullName>
    </submittedName>
</protein>
<comment type="caution">
    <text evidence="1">The sequence shown here is derived from an EMBL/GenBank/DDBJ whole genome shotgun (WGS) entry which is preliminary data.</text>
</comment>
<dbReference type="EMBL" id="JAWDJW010007969">
    <property type="protein sequence ID" value="KAK3061247.1"/>
    <property type="molecule type" value="Genomic_DNA"/>
</dbReference>
<name>A0ACC3D3I0_9PEZI</name>
<organism evidence="1 2">
    <name type="scientific">Coniosporium uncinatum</name>
    <dbReference type="NCBI Taxonomy" id="93489"/>
    <lineage>
        <taxon>Eukaryota</taxon>
        <taxon>Fungi</taxon>
        <taxon>Dikarya</taxon>
        <taxon>Ascomycota</taxon>
        <taxon>Pezizomycotina</taxon>
        <taxon>Dothideomycetes</taxon>
        <taxon>Dothideomycetes incertae sedis</taxon>
        <taxon>Coniosporium</taxon>
    </lineage>
</organism>
<evidence type="ECO:0000313" key="2">
    <source>
        <dbReference type="Proteomes" id="UP001186974"/>
    </source>
</evidence>
<accession>A0ACC3D3I0</accession>
<gene>
    <name evidence="1" type="ORF">LTS18_006693</name>
</gene>
<evidence type="ECO:0000313" key="1">
    <source>
        <dbReference type="EMBL" id="KAK3061247.1"/>
    </source>
</evidence>
<feature type="non-terminal residue" evidence="1">
    <location>
        <position position="357"/>
    </location>
</feature>
<dbReference type="Proteomes" id="UP001186974">
    <property type="component" value="Unassembled WGS sequence"/>
</dbReference>